<organism evidence="1 2">
    <name type="scientific">Chaetomium tenue</name>
    <dbReference type="NCBI Taxonomy" id="1854479"/>
    <lineage>
        <taxon>Eukaryota</taxon>
        <taxon>Fungi</taxon>
        <taxon>Dikarya</taxon>
        <taxon>Ascomycota</taxon>
        <taxon>Pezizomycotina</taxon>
        <taxon>Sordariomycetes</taxon>
        <taxon>Sordariomycetidae</taxon>
        <taxon>Sordariales</taxon>
        <taxon>Chaetomiaceae</taxon>
        <taxon>Chaetomium</taxon>
    </lineage>
</organism>
<evidence type="ECO:0000313" key="1">
    <source>
        <dbReference type="EMBL" id="KAH6628173.1"/>
    </source>
</evidence>
<accession>A0ACB7P892</accession>
<sequence>MPFLTRQGPKGYAVLFAGLACAAAAFALLQFSSDLSLLILARALQGFAAAAFTGASSGLLATAAITEIRWLSPAFLQSTAMATAPLIAGYLHDHYSPDALFYFAYAIIAFDMLLVLMVASVTLINGTGSTDETTGLLGSEIQQGGSYGTIASGSGTHSRRSSRSISPTSIPAELSQPNPSATLTDAAVWNRLSVALGGYLVVGLIASALQSVLPLFAQRHFDWSVLESGYMFVPLSAPAAVAGLLSGTLAKHVPKSTRFLATSGFLALLPAFLYLGQLKDNTQLVRHAFLLTLSGISLATGLCGDPLSKEIASVLGSSTPDSSSATAQATVLLSITNAWGSLAGPLFAGAVSYLWGWQTMTKSLAVLAAATGVTSLLFLQGWIGNPFPDTRARRPGPASDEESAPFLTNDRSNGGPHEHTEGYANKEDRYARRQGSDDVSPHTRSDGDRKPRSHRRHFSVDNFSVATTAGPGSIDSATSSVRFQASLETPIQQQPQPHQQPLITSNSSRRPSTTSTTTAAPERRYVMREAPHAPATDPLLAAGSLYVIDEERDIAAGGGSGSGGGDGGGGGGGGGVERIRQKRRVVVFPEGAAPPGLLERHRHHTVAINAVDGTAKMVG</sequence>
<dbReference type="Proteomes" id="UP000724584">
    <property type="component" value="Unassembled WGS sequence"/>
</dbReference>
<evidence type="ECO:0000313" key="2">
    <source>
        <dbReference type="Proteomes" id="UP000724584"/>
    </source>
</evidence>
<dbReference type="EMBL" id="JAGIZQ010000005">
    <property type="protein sequence ID" value="KAH6628173.1"/>
    <property type="molecule type" value="Genomic_DNA"/>
</dbReference>
<keyword evidence="2" id="KW-1185">Reference proteome</keyword>
<proteinExistence type="predicted"/>
<gene>
    <name evidence="1" type="ORF">F5144DRAFT_298539</name>
</gene>
<feature type="non-terminal residue" evidence="1">
    <location>
        <position position="619"/>
    </location>
</feature>
<name>A0ACB7P892_9PEZI</name>
<reference evidence="1 2" key="1">
    <citation type="journal article" date="2021" name="Nat. Commun.">
        <title>Genetic determinants of endophytism in the Arabidopsis root mycobiome.</title>
        <authorList>
            <person name="Mesny F."/>
            <person name="Miyauchi S."/>
            <person name="Thiergart T."/>
            <person name="Pickel B."/>
            <person name="Atanasova L."/>
            <person name="Karlsson M."/>
            <person name="Huettel B."/>
            <person name="Barry K.W."/>
            <person name="Haridas S."/>
            <person name="Chen C."/>
            <person name="Bauer D."/>
            <person name="Andreopoulos W."/>
            <person name="Pangilinan J."/>
            <person name="LaButti K."/>
            <person name="Riley R."/>
            <person name="Lipzen A."/>
            <person name="Clum A."/>
            <person name="Drula E."/>
            <person name="Henrissat B."/>
            <person name="Kohler A."/>
            <person name="Grigoriev I.V."/>
            <person name="Martin F.M."/>
            <person name="Hacquard S."/>
        </authorList>
    </citation>
    <scope>NUCLEOTIDE SEQUENCE [LARGE SCALE GENOMIC DNA]</scope>
    <source>
        <strain evidence="1 2">MPI-SDFR-AT-0079</strain>
    </source>
</reference>
<comment type="caution">
    <text evidence="1">The sequence shown here is derived from an EMBL/GenBank/DDBJ whole genome shotgun (WGS) entry which is preliminary data.</text>
</comment>
<protein>
    <submittedName>
        <fullName evidence="1">Major facilitator superfamily domain-containing protein</fullName>
    </submittedName>
</protein>